<dbReference type="PANTHER" id="PTHR36438">
    <property type="entry name" value="IRON-SULFUR CLUSTER REPAIR PROTEIN YTFE"/>
    <property type="match status" value="1"/>
</dbReference>
<dbReference type="InterPro" id="IPR019903">
    <property type="entry name" value="RIC_family"/>
</dbReference>
<dbReference type="PANTHER" id="PTHR36438:SF1">
    <property type="entry name" value="IRON-SULFUR CLUSTER REPAIR PROTEIN YTFE"/>
    <property type="match status" value="1"/>
</dbReference>
<name>A0ABQ1VB12_9BACT</name>
<gene>
    <name evidence="6" type="ORF">GCM10011339_43860</name>
</gene>
<dbReference type="InterPro" id="IPR012312">
    <property type="entry name" value="Hemerythrin-like"/>
</dbReference>
<keyword evidence="3" id="KW-0479">Metal-binding</keyword>
<comment type="subcellular location">
    <subcellularLocation>
        <location evidence="1">Cytoplasm</location>
    </subcellularLocation>
</comment>
<evidence type="ECO:0000256" key="3">
    <source>
        <dbReference type="ARBA" id="ARBA00022723"/>
    </source>
</evidence>
<evidence type="ECO:0000259" key="5">
    <source>
        <dbReference type="Pfam" id="PF01814"/>
    </source>
</evidence>
<evidence type="ECO:0000256" key="1">
    <source>
        <dbReference type="ARBA" id="ARBA00004496"/>
    </source>
</evidence>
<proteinExistence type="predicted"/>
<dbReference type="Proteomes" id="UP000647339">
    <property type="component" value="Unassembled WGS sequence"/>
</dbReference>
<comment type="caution">
    <text evidence="6">The sequence shown here is derived from an EMBL/GenBank/DDBJ whole genome shotgun (WGS) entry which is preliminary data.</text>
</comment>
<evidence type="ECO:0000313" key="7">
    <source>
        <dbReference type="Proteomes" id="UP000647339"/>
    </source>
</evidence>
<evidence type="ECO:0000256" key="4">
    <source>
        <dbReference type="ARBA" id="ARBA00023004"/>
    </source>
</evidence>
<sequence length="228" mass="26646">MTFNNKPNDELVSENLNAAIFKAFKKDCTGFRLEPGNLMKALGLIQSEESFSLEEFFTWPIDLLADYIEKKHHSYIEQRVPVLLDMLNKLCRLHGDDHTELLDIYRGFCKVASELNSHLLKEELILFPYIRKMVQLANEGSSLDDPRFRSVKYHVLQMMREHELDVDDFKQIRNLTSDYCPPKDACKTYKVAFALLNEFEKELHLHIFLESAILFPKAIAFESNINRI</sequence>
<evidence type="ECO:0000313" key="6">
    <source>
        <dbReference type="EMBL" id="GGF50530.1"/>
    </source>
</evidence>
<accession>A0ABQ1VB12</accession>
<reference evidence="7" key="1">
    <citation type="journal article" date="2019" name="Int. J. Syst. Evol. Microbiol.">
        <title>The Global Catalogue of Microorganisms (GCM) 10K type strain sequencing project: providing services to taxonomists for standard genome sequencing and annotation.</title>
        <authorList>
            <consortium name="The Broad Institute Genomics Platform"/>
            <consortium name="The Broad Institute Genome Sequencing Center for Infectious Disease"/>
            <person name="Wu L."/>
            <person name="Ma J."/>
        </authorList>
    </citation>
    <scope>NUCLEOTIDE SEQUENCE [LARGE SCALE GENOMIC DNA]</scope>
    <source>
        <strain evidence="7">CGMCC 1.15407</strain>
    </source>
</reference>
<keyword evidence="4" id="KW-0408">Iron</keyword>
<feature type="domain" description="Hemerythrin-like" evidence="5">
    <location>
        <begin position="70"/>
        <end position="218"/>
    </location>
</feature>
<keyword evidence="7" id="KW-1185">Reference proteome</keyword>
<dbReference type="Gene3D" id="1.20.120.520">
    <property type="entry name" value="nmb1532 protein domain like"/>
    <property type="match status" value="1"/>
</dbReference>
<dbReference type="EMBL" id="BMIU01000035">
    <property type="protein sequence ID" value="GGF50530.1"/>
    <property type="molecule type" value="Genomic_DNA"/>
</dbReference>
<dbReference type="Pfam" id="PF01814">
    <property type="entry name" value="Hemerythrin"/>
    <property type="match status" value="1"/>
</dbReference>
<evidence type="ECO:0000256" key="2">
    <source>
        <dbReference type="ARBA" id="ARBA00022490"/>
    </source>
</evidence>
<protein>
    <submittedName>
        <fullName evidence="6">Iron-sulfur cluster repair di-iron protein</fullName>
    </submittedName>
</protein>
<keyword evidence="2" id="KW-0963">Cytoplasm</keyword>
<organism evidence="6 7">
    <name type="scientific">Echinicola rosea</name>
    <dbReference type="NCBI Taxonomy" id="1807691"/>
    <lineage>
        <taxon>Bacteria</taxon>
        <taxon>Pseudomonadati</taxon>
        <taxon>Bacteroidota</taxon>
        <taxon>Cytophagia</taxon>
        <taxon>Cytophagales</taxon>
        <taxon>Cyclobacteriaceae</taxon>
        <taxon>Echinicola</taxon>
    </lineage>
</organism>